<dbReference type="InterPro" id="IPR013324">
    <property type="entry name" value="RNA_pol_sigma_r3/r4-like"/>
</dbReference>
<keyword evidence="11" id="KW-1185">Reference proteome</keyword>
<dbReference type="Pfam" id="PF04542">
    <property type="entry name" value="Sigma70_r2"/>
    <property type="match status" value="1"/>
</dbReference>
<evidence type="ECO:0000259" key="9">
    <source>
        <dbReference type="Pfam" id="PF08281"/>
    </source>
</evidence>
<dbReference type="InterPro" id="IPR032710">
    <property type="entry name" value="NTF2-like_dom_sf"/>
</dbReference>
<dbReference type="InterPro" id="IPR014284">
    <property type="entry name" value="RNA_pol_sigma-70_dom"/>
</dbReference>
<dbReference type="Gene3D" id="1.10.10.10">
    <property type="entry name" value="Winged helix-like DNA-binding domain superfamily/Winged helix DNA-binding domain"/>
    <property type="match status" value="1"/>
</dbReference>
<keyword evidence="5" id="KW-0238">DNA-binding</keyword>
<dbReference type="PANTHER" id="PTHR30173:SF43">
    <property type="entry name" value="ECF RNA POLYMERASE SIGMA FACTOR SIGI-RELATED"/>
    <property type="match status" value="1"/>
</dbReference>
<evidence type="ECO:0000256" key="1">
    <source>
        <dbReference type="ARBA" id="ARBA00010641"/>
    </source>
</evidence>
<dbReference type="Gene3D" id="3.10.450.50">
    <property type="match status" value="1"/>
</dbReference>
<dbReference type="EMBL" id="BAABFB010000070">
    <property type="protein sequence ID" value="GAA4487790.1"/>
    <property type="molecule type" value="Genomic_DNA"/>
</dbReference>
<evidence type="ECO:0000256" key="6">
    <source>
        <dbReference type="ARBA" id="ARBA00023163"/>
    </source>
</evidence>
<reference evidence="11" key="1">
    <citation type="journal article" date="2019" name="Int. J. Syst. Evol. Microbiol.">
        <title>The Global Catalogue of Microorganisms (GCM) 10K type strain sequencing project: providing services to taxonomists for standard genome sequencing and annotation.</title>
        <authorList>
            <consortium name="The Broad Institute Genomics Platform"/>
            <consortium name="The Broad Institute Genome Sequencing Center for Infectious Disease"/>
            <person name="Wu L."/>
            <person name="Ma J."/>
        </authorList>
    </citation>
    <scope>NUCLEOTIDE SEQUENCE [LARGE SCALE GENOMIC DNA]</scope>
    <source>
        <strain evidence="11">JCM 32206</strain>
    </source>
</reference>
<dbReference type="InterPro" id="IPR013249">
    <property type="entry name" value="RNA_pol_sigma70_r4_t2"/>
</dbReference>
<dbReference type="SUPFAM" id="SSF88946">
    <property type="entry name" value="Sigma2 domain of RNA polymerase sigma factors"/>
    <property type="match status" value="1"/>
</dbReference>
<keyword evidence="4" id="KW-0731">Sigma factor</keyword>
<evidence type="ECO:0000256" key="4">
    <source>
        <dbReference type="ARBA" id="ARBA00023082"/>
    </source>
</evidence>
<name>A0ABP8PJI9_9NOCA</name>
<evidence type="ECO:0000259" key="8">
    <source>
        <dbReference type="Pfam" id="PF04542"/>
    </source>
</evidence>
<feature type="region of interest" description="Disordered" evidence="7">
    <location>
        <begin position="78"/>
        <end position="100"/>
    </location>
</feature>
<dbReference type="InterPro" id="IPR052704">
    <property type="entry name" value="ECF_Sigma-70_Domain"/>
</dbReference>
<evidence type="ECO:0000256" key="7">
    <source>
        <dbReference type="SAM" id="MobiDB-lite"/>
    </source>
</evidence>
<dbReference type="Pfam" id="PF08281">
    <property type="entry name" value="Sigma70_r4_2"/>
    <property type="match status" value="1"/>
</dbReference>
<feature type="domain" description="RNA polymerase sigma factor 70 region 4 type 2" evidence="9">
    <location>
        <begin position="113"/>
        <end position="161"/>
    </location>
</feature>
<accession>A0ABP8PJI9</accession>
<dbReference type="NCBIfam" id="TIGR02937">
    <property type="entry name" value="sigma70-ECF"/>
    <property type="match status" value="1"/>
</dbReference>
<comment type="caution">
    <text evidence="10">The sequence shown here is derived from an EMBL/GenBank/DDBJ whole genome shotgun (WGS) entry which is preliminary data.</text>
</comment>
<dbReference type="InterPro" id="IPR013325">
    <property type="entry name" value="RNA_pol_sigma_r2"/>
</dbReference>
<dbReference type="InterPro" id="IPR036388">
    <property type="entry name" value="WH-like_DNA-bd_sf"/>
</dbReference>
<dbReference type="PANTHER" id="PTHR30173">
    <property type="entry name" value="SIGMA 19 FACTOR"/>
    <property type="match status" value="1"/>
</dbReference>
<organism evidence="10 11">
    <name type="scientific">Rhodococcus olei</name>
    <dbReference type="NCBI Taxonomy" id="2161675"/>
    <lineage>
        <taxon>Bacteria</taxon>
        <taxon>Bacillati</taxon>
        <taxon>Actinomycetota</taxon>
        <taxon>Actinomycetes</taxon>
        <taxon>Mycobacteriales</taxon>
        <taxon>Nocardiaceae</taxon>
        <taxon>Rhodococcus</taxon>
    </lineage>
</organism>
<gene>
    <name evidence="10" type="ORF">GCM10023094_46680</name>
</gene>
<evidence type="ECO:0000256" key="2">
    <source>
        <dbReference type="ARBA" id="ARBA00011344"/>
    </source>
</evidence>
<dbReference type="SUPFAM" id="SSF54427">
    <property type="entry name" value="NTF2-like"/>
    <property type="match status" value="1"/>
</dbReference>
<sequence>MNDNEILARHFEEHRDHLRAVGFRMLGSTTEADDAVQETWLRLSRVDADDVNNLAGWLTTVLSRVCLDMLRSRGSRREIPLEEPAHPDLPEPRPESAPEHQAVLADSIGVAMLVVLDTLSPAERLAFVLHDLFAVPFEEIAPIVDRSPAATRQLASRARRRVQGANAPERDHHRGRRVVEAFLAASREGRFEDLLALLDPDVVLRADETAVTAATAALAHGAPVLAAEAHGARTIAEAFSGRAREAQVVTVDGRPAAAWAPGGRPRSVFTFTIVGDRIVELGVVADPETIAGLDIVFAATEA</sequence>
<proteinExistence type="inferred from homology"/>
<dbReference type="RefSeq" id="WP_345351105.1">
    <property type="nucleotide sequence ID" value="NZ_BAABFB010000070.1"/>
</dbReference>
<protein>
    <submittedName>
        <fullName evidence="10">Sigma-70 family RNA polymerase sigma factor</fullName>
    </submittedName>
</protein>
<dbReference type="SUPFAM" id="SSF88659">
    <property type="entry name" value="Sigma3 and sigma4 domains of RNA polymerase sigma factors"/>
    <property type="match status" value="1"/>
</dbReference>
<evidence type="ECO:0000313" key="10">
    <source>
        <dbReference type="EMBL" id="GAA4487790.1"/>
    </source>
</evidence>
<dbReference type="Proteomes" id="UP001501183">
    <property type="component" value="Unassembled WGS sequence"/>
</dbReference>
<evidence type="ECO:0000313" key="11">
    <source>
        <dbReference type="Proteomes" id="UP001501183"/>
    </source>
</evidence>
<feature type="compositionally biased region" description="Basic and acidic residues" evidence="7">
    <location>
        <begin position="78"/>
        <end position="98"/>
    </location>
</feature>
<keyword evidence="6" id="KW-0804">Transcription</keyword>
<evidence type="ECO:0000256" key="5">
    <source>
        <dbReference type="ARBA" id="ARBA00023125"/>
    </source>
</evidence>
<dbReference type="InterPro" id="IPR007627">
    <property type="entry name" value="RNA_pol_sigma70_r2"/>
</dbReference>
<comment type="subunit">
    <text evidence="2">Interacts transiently with the RNA polymerase catalytic core formed by RpoA, RpoB, RpoC and RpoZ (2 alpha, 1 beta, 1 beta' and 1 omega subunit) to form the RNA polymerase holoenzyme that can initiate transcription.</text>
</comment>
<feature type="domain" description="RNA polymerase sigma-70 region 2" evidence="8">
    <location>
        <begin position="11"/>
        <end position="74"/>
    </location>
</feature>
<dbReference type="Gene3D" id="1.10.1740.10">
    <property type="match status" value="1"/>
</dbReference>
<evidence type="ECO:0000256" key="3">
    <source>
        <dbReference type="ARBA" id="ARBA00023015"/>
    </source>
</evidence>
<comment type="similarity">
    <text evidence="1">Belongs to the sigma-70 factor family. ECF subfamily.</text>
</comment>
<keyword evidence="3" id="KW-0805">Transcription regulation</keyword>